<evidence type="ECO:0000313" key="2">
    <source>
        <dbReference type="EMBL" id="RKP28733.1"/>
    </source>
</evidence>
<dbReference type="AlphaFoldDB" id="A0A4P9Z7Q8"/>
<reference evidence="3" key="1">
    <citation type="journal article" date="2018" name="Nat. Microbiol.">
        <title>Leveraging single-cell genomics to expand the fungal tree of life.</title>
        <authorList>
            <person name="Ahrendt S.R."/>
            <person name="Quandt C.A."/>
            <person name="Ciobanu D."/>
            <person name="Clum A."/>
            <person name="Salamov A."/>
            <person name="Andreopoulos B."/>
            <person name="Cheng J.F."/>
            <person name="Woyke T."/>
            <person name="Pelin A."/>
            <person name="Henrissat B."/>
            <person name="Reynolds N.K."/>
            <person name="Benny G.L."/>
            <person name="Smith M.E."/>
            <person name="James T.Y."/>
            <person name="Grigoriev I.V."/>
        </authorList>
    </citation>
    <scope>NUCLEOTIDE SEQUENCE [LARGE SCALE GENOMIC DNA]</scope>
    <source>
        <strain evidence="3">Baker2002</strain>
    </source>
</reference>
<evidence type="ECO:0008006" key="4">
    <source>
        <dbReference type="Google" id="ProtNLM"/>
    </source>
</evidence>
<feature type="signal peptide" evidence="1">
    <location>
        <begin position="1"/>
        <end position="16"/>
    </location>
</feature>
<dbReference type="EMBL" id="ML004632">
    <property type="protein sequence ID" value="RKP28733.1"/>
    <property type="molecule type" value="Genomic_DNA"/>
</dbReference>
<name>A0A4P9Z7Q8_9ASCO</name>
<proteinExistence type="predicted"/>
<organism evidence="2 3">
    <name type="scientific">Metschnikowia bicuspidata</name>
    <dbReference type="NCBI Taxonomy" id="27322"/>
    <lineage>
        <taxon>Eukaryota</taxon>
        <taxon>Fungi</taxon>
        <taxon>Dikarya</taxon>
        <taxon>Ascomycota</taxon>
        <taxon>Saccharomycotina</taxon>
        <taxon>Pichiomycetes</taxon>
        <taxon>Metschnikowiaceae</taxon>
        <taxon>Metschnikowia</taxon>
    </lineage>
</organism>
<protein>
    <recommendedName>
        <fullName evidence="4">Hyphally-regulated cell wall protein N-terminal domain-containing protein</fullName>
    </recommendedName>
</protein>
<sequence length="149" mass="16417">MKLLGAFALLLAAVHAMIVGADFRLRIGTYNMYEYAPVQKSPEYPGYYFISTVDGPGVSFKFGDDNILIDQDQQRVIVGDTGEVRIALASEVATPGFFFDENDFLKLQGGGDFYLCEAHEAHEAGIMGLRIGYQAGCLEVELYKSYVPP</sequence>
<dbReference type="Proteomes" id="UP000268321">
    <property type="component" value="Unassembled WGS sequence"/>
</dbReference>
<feature type="chain" id="PRO_5021002439" description="Hyphally-regulated cell wall protein N-terminal domain-containing protein" evidence="1">
    <location>
        <begin position="17"/>
        <end position="149"/>
    </location>
</feature>
<gene>
    <name evidence="2" type="ORF">METBISCDRAFT_28834</name>
</gene>
<keyword evidence="1" id="KW-0732">Signal</keyword>
<evidence type="ECO:0000256" key="1">
    <source>
        <dbReference type="SAM" id="SignalP"/>
    </source>
</evidence>
<evidence type="ECO:0000313" key="3">
    <source>
        <dbReference type="Proteomes" id="UP000268321"/>
    </source>
</evidence>
<accession>A0A4P9Z7Q8</accession>
<keyword evidence="3" id="KW-1185">Reference proteome</keyword>